<dbReference type="EMBL" id="JBIVPC010000011">
    <property type="protein sequence ID" value="MFJ6038718.1"/>
    <property type="molecule type" value="Genomic_DNA"/>
</dbReference>
<comment type="caution">
    <text evidence="2">The sequence shown here is derived from an EMBL/GenBank/DDBJ whole genome shotgun (WGS) entry which is preliminary data.</text>
</comment>
<evidence type="ECO:0000313" key="2">
    <source>
        <dbReference type="EMBL" id="MFJ6038718.1"/>
    </source>
</evidence>
<proteinExistence type="predicted"/>
<feature type="compositionally biased region" description="Basic residues" evidence="1">
    <location>
        <begin position="80"/>
        <end position="94"/>
    </location>
</feature>
<evidence type="ECO:0008006" key="4">
    <source>
        <dbReference type="Google" id="ProtNLM"/>
    </source>
</evidence>
<organism evidence="2 3">
    <name type="scientific">Streptomyces ardesiacus</name>
    <dbReference type="NCBI Taxonomy" id="285564"/>
    <lineage>
        <taxon>Bacteria</taxon>
        <taxon>Bacillati</taxon>
        <taxon>Actinomycetota</taxon>
        <taxon>Actinomycetes</taxon>
        <taxon>Kitasatosporales</taxon>
        <taxon>Streptomycetaceae</taxon>
        <taxon>Streptomyces</taxon>
    </lineage>
</organism>
<keyword evidence="3" id="KW-1185">Reference proteome</keyword>
<accession>A0ABW8HDN4</accession>
<feature type="region of interest" description="Disordered" evidence="1">
    <location>
        <begin position="55"/>
        <end position="139"/>
    </location>
</feature>
<dbReference type="RefSeq" id="WP_324288927.1">
    <property type="nucleotide sequence ID" value="NZ_JBEOTR010000007.1"/>
</dbReference>
<protein>
    <recommendedName>
        <fullName evidence="4">Secreted protein</fullName>
    </recommendedName>
</protein>
<sequence length="146" mass="15345">MNHLEGGHMFPCATPRTRLPLLAVPLVVLLVALSLFAPSASFAFAHTTSDAVANARPGITPSGPAAHEERATCHDAGRPGHPHGPARVRDRHRTTAAPQPDTAPGRPLPHRHTPAAGEPLAPGAAVHHRSRPTTDHSPAALQVFRC</sequence>
<evidence type="ECO:0000313" key="3">
    <source>
        <dbReference type="Proteomes" id="UP001617907"/>
    </source>
</evidence>
<name>A0ABW8HDN4_9ACTN</name>
<dbReference type="Proteomes" id="UP001617907">
    <property type="component" value="Unassembled WGS sequence"/>
</dbReference>
<evidence type="ECO:0000256" key="1">
    <source>
        <dbReference type="SAM" id="MobiDB-lite"/>
    </source>
</evidence>
<gene>
    <name evidence="2" type="ORF">ACIQFM_20960</name>
</gene>
<feature type="compositionally biased region" description="Low complexity" evidence="1">
    <location>
        <begin position="114"/>
        <end position="125"/>
    </location>
</feature>
<feature type="compositionally biased region" description="Basic and acidic residues" evidence="1">
    <location>
        <begin position="66"/>
        <end position="78"/>
    </location>
</feature>
<reference evidence="2 3" key="1">
    <citation type="submission" date="2024-10" db="EMBL/GenBank/DDBJ databases">
        <title>The Natural Products Discovery Center: Release of the First 8490 Sequenced Strains for Exploring Actinobacteria Biosynthetic Diversity.</title>
        <authorList>
            <person name="Kalkreuter E."/>
            <person name="Kautsar S.A."/>
            <person name="Yang D."/>
            <person name="Bader C.D."/>
            <person name="Teijaro C.N."/>
            <person name="Fluegel L."/>
            <person name="Davis C.M."/>
            <person name="Simpson J.R."/>
            <person name="Lauterbach L."/>
            <person name="Steele A.D."/>
            <person name="Gui C."/>
            <person name="Meng S."/>
            <person name="Li G."/>
            <person name="Viehrig K."/>
            <person name="Ye F."/>
            <person name="Su P."/>
            <person name="Kiefer A.F."/>
            <person name="Nichols A."/>
            <person name="Cepeda A.J."/>
            <person name="Yan W."/>
            <person name="Fan B."/>
            <person name="Jiang Y."/>
            <person name="Adhikari A."/>
            <person name="Zheng C.-J."/>
            <person name="Schuster L."/>
            <person name="Cowan T.M."/>
            <person name="Smanski M.J."/>
            <person name="Chevrette M.G."/>
            <person name="De Carvalho L.P.S."/>
            <person name="Shen B."/>
        </authorList>
    </citation>
    <scope>NUCLEOTIDE SEQUENCE [LARGE SCALE GENOMIC DNA]</scope>
    <source>
        <strain evidence="2 3">NPDC093086</strain>
    </source>
</reference>